<dbReference type="Gene3D" id="3.30.720.110">
    <property type="match status" value="1"/>
</dbReference>
<dbReference type="AlphaFoldDB" id="A0A2R8AFG3"/>
<evidence type="ECO:0000313" key="2">
    <source>
        <dbReference type="EMBL" id="SPF30916.1"/>
    </source>
</evidence>
<dbReference type="Proteomes" id="UP000244932">
    <property type="component" value="Unassembled WGS sequence"/>
</dbReference>
<dbReference type="SUPFAM" id="SSF54593">
    <property type="entry name" value="Glyoxalase/Bleomycin resistance protein/Dihydroxybiphenyl dioxygenase"/>
    <property type="match status" value="1"/>
</dbReference>
<name>A0A2R8AFG3_9RHOB</name>
<dbReference type="Pfam" id="PF00903">
    <property type="entry name" value="Glyoxalase"/>
    <property type="match status" value="1"/>
</dbReference>
<proteinExistence type="predicted"/>
<dbReference type="RefSeq" id="WP_108783604.1">
    <property type="nucleotide sequence ID" value="NZ_OMKW01000004.1"/>
</dbReference>
<dbReference type="PANTHER" id="PTHR34109:SF1">
    <property type="entry name" value="VOC DOMAIN-CONTAINING PROTEIN"/>
    <property type="match status" value="1"/>
</dbReference>
<protein>
    <recommendedName>
        <fullName evidence="1">VOC domain-containing protein</fullName>
    </recommendedName>
</protein>
<accession>A0A2R8AFG3</accession>
<reference evidence="2 3" key="1">
    <citation type="submission" date="2018-03" db="EMBL/GenBank/DDBJ databases">
        <authorList>
            <person name="Keele B.F."/>
        </authorList>
    </citation>
    <scope>NUCLEOTIDE SEQUENCE [LARGE SCALE GENOMIC DNA]</scope>
    <source>
        <strain evidence="2 3">CeCT 8812</strain>
    </source>
</reference>
<organism evidence="2 3">
    <name type="scientific">Pontivivens insulae</name>
    <dbReference type="NCBI Taxonomy" id="1639689"/>
    <lineage>
        <taxon>Bacteria</taxon>
        <taxon>Pseudomonadati</taxon>
        <taxon>Pseudomonadota</taxon>
        <taxon>Alphaproteobacteria</taxon>
        <taxon>Rhodobacterales</taxon>
        <taxon>Paracoccaceae</taxon>
        <taxon>Pontivivens</taxon>
    </lineage>
</organism>
<feature type="domain" description="VOC" evidence="1">
    <location>
        <begin position="18"/>
        <end position="139"/>
    </location>
</feature>
<evidence type="ECO:0000259" key="1">
    <source>
        <dbReference type="PROSITE" id="PS51819"/>
    </source>
</evidence>
<dbReference type="InterPro" id="IPR029068">
    <property type="entry name" value="Glyas_Bleomycin-R_OHBP_Dase"/>
</dbReference>
<dbReference type="OrthoDB" id="9806868at2"/>
<dbReference type="PANTHER" id="PTHR34109">
    <property type="entry name" value="BNAUNNG04460D PROTEIN-RELATED"/>
    <property type="match status" value="1"/>
</dbReference>
<sequence length="159" mass="17645">MTSTTPSLPMHDARPDWQAAHRARVSPFIVVPNAMRVVEFAQEVFDARLARPPLYRTDGHLWNAEIVIGDSCILLGDARDEKMTRPAFLYVHVPDADATYAKAEAAGGKVVMPVTDQFYGDRDGGIEDPAGNLWWISTHIEDPTDDEIVARARAVEASW</sequence>
<dbReference type="InterPro" id="IPR037523">
    <property type="entry name" value="VOC_core"/>
</dbReference>
<evidence type="ECO:0000313" key="3">
    <source>
        <dbReference type="Proteomes" id="UP000244932"/>
    </source>
</evidence>
<gene>
    <name evidence="2" type="ORF">POI8812_03261</name>
</gene>
<keyword evidence="3" id="KW-1185">Reference proteome</keyword>
<dbReference type="PROSITE" id="PS51819">
    <property type="entry name" value="VOC"/>
    <property type="match status" value="1"/>
</dbReference>
<dbReference type="EMBL" id="OMKW01000004">
    <property type="protein sequence ID" value="SPF30916.1"/>
    <property type="molecule type" value="Genomic_DNA"/>
</dbReference>
<dbReference type="InterPro" id="IPR004360">
    <property type="entry name" value="Glyas_Fos-R_dOase_dom"/>
</dbReference>